<evidence type="ECO:0000313" key="2">
    <source>
        <dbReference type="EMBL" id="QCS40952.1"/>
    </source>
</evidence>
<reference evidence="3" key="1">
    <citation type="submission" date="2019-05" db="EMBL/GenBank/DDBJ databases">
        <title>Genome sequence and methylation pattern of the halophilic Archaeon Natrinema versiforme BOL5-4.</title>
        <authorList>
            <person name="DasSarma P."/>
            <person name="Anton B.P."/>
            <person name="DasSarma S.L."/>
            <person name="Martinez F.L."/>
            <person name="Guzman D."/>
            <person name="Roberts R.J."/>
            <person name="DasSarma S."/>
        </authorList>
    </citation>
    <scope>NUCLEOTIDE SEQUENCE [LARGE SCALE GENOMIC DNA]</scope>
    <source>
        <strain evidence="3">BOL5-4</strain>
    </source>
</reference>
<dbReference type="OrthoDB" id="156252at2157"/>
<dbReference type="PANTHER" id="PTHR36510:SF3">
    <property type="entry name" value="CONSERVED PROTEIN"/>
    <property type="match status" value="1"/>
</dbReference>
<accession>A0A4V1FXF1</accession>
<feature type="compositionally biased region" description="Basic and acidic residues" evidence="1">
    <location>
        <begin position="274"/>
        <end position="284"/>
    </location>
</feature>
<dbReference type="PANTHER" id="PTHR36510">
    <property type="entry name" value="GLUTAMATE--CYSTEINE LIGASE 2-RELATED"/>
    <property type="match status" value="1"/>
</dbReference>
<evidence type="ECO:0000313" key="3">
    <source>
        <dbReference type="Proteomes" id="UP000302218"/>
    </source>
</evidence>
<dbReference type="InterPro" id="IPR014746">
    <property type="entry name" value="Gln_synth/guanido_kin_cat_dom"/>
</dbReference>
<dbReference type="RefSeq" id="WP_138243476.1">
    <property type="nucleotide sequence ID" value="NZ_CP040330.1"/>
</dbReference>
<dbReference type="Gene3D" id="3.30.590.20">
    <property type="match status" value="1"/>
</dbReference>
<dbReference type="InterPro" id="IPR006336">
    <property type="entry name" value="GCS2"/>
</dbReference>
<sequence>MKTSIEVEYWVVDSDGTLTEPGPLADVSDRTEREFVEPLFELKTPPCESVSKLRTALVEELEAVLSRAAELDKRLVPLGTPINGDGIDRRPGERGRIQKAVIGDDFDHAKYCAGTHIHVEKRNVTDQLNALIALDPALALVNSSPYYGGERIANGARAHCYRKQSYESYPKHGQLWRYVENVGEWHRRLEHRYEEFRDAALEAGVDADAVEEHFSPDDVVWTPVRLRDSMPTVEWRSPDAALPSQILRLAGELETVMERLHHTNVRIDGAGAGDGDRDGGRRANEGALTGIEDEPTARPGHVTDEEIALPAFETVRDLAESAIHDGLESAAVAGYLERMGFTVGDYHPIAMQIDGRQYVTKADARELRLEYASRLEADVAELSEDG</sequence>
<dbReference type="GeneID" id="40263765"/>
<gene>
    <name evidence="2" type="ORF">FEJ81_00800</name>
</gene>
<dbReference type="EMBL" id="CP040330">
    <property type="protein sequence ID" value="QCS40952.1"/>
    <property type="molecule type" value="Genomic_DNA"/>
</dbReference>
<feature type="region of interest" description="Disordered" evidence="1">
    <location>
        <begin position="267"/>
        <end position="286"/>
    </location>
</feature>
<dbReference type="KEGG" id="nvr:FEJ81_00800"/>
<dbReference type="AlphaFoldDB" id="A0A4V1FXF1"/>
<keyword evidence="2" id="KW-0436">Ligase</keyword>
<organism evidence="2 3">
    <name type="scientific">Natrinema versiforme</name>
    <dbReference type="NCBI Taxonomy" id="88724"/>
    <lineage>
        <taxon>Archaea</taxon>
        <taxon>Methanobacteriati</taxon>
        <taxon>Methanobacteriota</taxon>
        <taxon>Stenosarchaea group</taxon>
        <taxon>Halobacteria</taxon>
        <taxon>Halobacteriales</taxon>
        <taxon>Natrialbaceae</taxon>
        <taxon>Natrinema</taxon>
    </lineage>
</organism>
<proteinExistence type="predicted"/>
<dbReference type="InterPro" id="IPR050141">
    <property type="entry name" value="GCL_type2/YbdK_subfam"/>
</dbReference>
<dbReference type="Proteomes" id="UP000302218">
    <property type="component" value="Chromosome"/>
</dbReference>
<dbReference type="Pfam" id="PF04107">
    <property type="entry name" value="GCS2"/>
    <property type="match status" value="1"/>
</dbReference>
<dbReference type="SUPFAM" id="SSF55931">
    <property type="entry name" value="Glutamine synthetase/guanido kinase"/>
    <property type="match status" value="1"/>
</dbReference>
<protein>
    <submittedName>
        <fullName evidence="2">Glutamate--cysteine ligase</fullName>
    </submittedName>
</protein>
<dbReference type="GO" id="GO:0004357">
    <property type="term" value="F:glutamate-cysteine ligase activity"/>
    <property type="evidence" value="ECO:0007669"/>
    <property type="project" value="InterPro"/>
</dbReference>
<dbReference type="GO" id="GO:0042398">
    <property type="term" value="P:modified amino acid biosynthetic process"/>
    <property type="evidence" value="ECO:0007669"/>
    <property type="project" value="InterPro"/>
</dbReference>
<name>A0A4V1FXF1_9EURY</name>
<evidence type="ECO:0000256" key="1">
    <source>
        <dbReference type="SAM" id="MobiDB-lite"/>
    </source>
</evidence>